<dbReference type="AlphaFoldDB" id="A0A0R0D8Z7"/>
<dbReference type="PIRSF" id="PIRSF005902">
    <property type="entry name" value="DNase_TatD"/>
    <property type="match status" value="1"/>
</dbReference>
<dbReference type="Pfam" id="PF01026">
    <property type="entry name" value="TatD_DNase"/>
    <property type="match status" value="1"/>
</dbReference>
<evidence type="ECO:0000256" key="2">
    <source>
        <dbReference type="ARBA" id="ARBA00022723"/>
    </source>
</evidence>
<proteinExistence type="inferred from homology"/>
<feature type="binding site" evidence="4">
    <location>
        <position position="7"/>
    </location>
    <ligand>
        <name>a divalent metal cation</name>
        <dbReference type="ChEBI" id="CHEBI:60240"/>
        <label>1</label>
    </ligand>
</feature>
<dbReference type="SUPFAM" id="SSF51556">
    <property type="entry name" value="Metallo-dependent hydrolases"/>
    <property type="match status" value="1"/>
</dbReference>
<keyword evidence="2 4" id="KW-0479">Metal-binding</keyword>
<dbReference type="RefSeq" id="WP_057637333.1">
    <property type="nucleotide sequence ID" value="NZ_LDJM01000012.1"/>
</dbReference>
<dbReference type="Proteomes" id="UP000050956">
    <property type="component" value="Unassembled WGS sequence"/>
</dbReference>
<protein>
    <submittedName>
        <fullName evidence="5">DNAase</fullName>
    </submittedName>
</protein>
<comment type="similarity">
    <text evidence="1">Belongs to the metallo-dependent hydrolases superfamily. TatD-type hydrolase family.</text>
</comment>
<evidence type="ECO:0000313" key="5">
    <source>
        <dbReference type="EMBL" id="KRG78197.1"/>
    </source>
</evidence>
<reference evidence="5 6" key="1">
    <citation type="submission" date="2015-05" db="EMBL/GenBank/DDBJ databases">
        <title>Genome sequencing and analysis of members of genus Stenotrophomonas.</title>
        <authorList>
            <person name="Patil P.P."/>
            <person name="Midha S."/>
            <person name="Patil P.B."/>
        </authorList>
    </citation>
    <scope>NUCLEOTIDE SEQUENCE [LARGE SCALE GENOMIC DNA]</scope>
    <source>
        <strain evidence="5 6">DSM 24757</strain>
    </source>
</reference>
<dbReference type="PROSITE" id="PS01137">
    <property type="entry name" value="TATD_1"/>
    <property type="match status" value="1"/>
</dbReference>
<evidence type="ECO:0000256" key="3">
    <source>
        <dbReference type="ARBA" id="ARBA00022801"/>
    </source>
</evidence>
<dbReference type="PROSITE" id="PS01091">
    <property type="entry name" value="TATD_3"/>
    <property type="match status" value="1"/>
</dbReference>
<sequence>MDLVDSHCHLDDPRFAPDRQAVIARARQAGVGQIVVPATTAARWPDVRAACRQQPGIHPAYGLHPMFLEAHRQAHVTALEQVLADGDAVAIGECGLDFSSPAWDPVQQQYYFDAQVDLARQTGLPLIIHARKAVEAVILALKRAGGVAAVVHSYSGSIEQARQLADLGVHVSIGGPMTHARANRLHKLVAALPDWQLLLETDAPDQPDACCQGQRNEPARLATICEFAAGLRQTSPAALASLTSANARRLFGLPAAA</sequence>
<evidence type="ECO:0000256" key="4">
    <source>
        <dbReference type="PIRSR" id="PIRSR005902-1"/>
    </source>
</evidence>
<feature type="binding site" evidence="4">
    <location>
        <position position="9"/>
    </location>
    <ligand>
        <name>a divalent metal cation</name>
        <dbReference type="ChEBI" id="CHEBI:60240"/>
        <label>1</label>
    </ligand>
</feature>
<dbReference type="InterPro" id="IPR032466">
    <property type="entry name" value="Metal_Hydrolase"/>
</dbReference>
<evidence type="ECO:0000313" key="6">
    <source>
        <dbReference type="Proteomes" id="UP000050956"/>
    </source>
</evidence>
<feature type="binding site" evidence="4">
    <location>
        <position position="129"/>
    </location>
    <ligand>
        <name>a divalent metal cation</name>
        <dbReference type="ChEBI" id="CHEBI:60240"/>
        <label>2</label>
    </ligand>
</feature>
<dbReference type="InterPro" id="IPR018228">
    <property type="entry name" value="DNase_TatD-rel_CS"/>
</dbReference>
<evidence type="ECO:0000256" key="1">
    <source>
        <dbReference type="ARBA" id="ARBA00009275"/>
    </source>
</evidence>
<feature type="binding site" evidence="4">
    <location>
        <position position="202"/>
    </location>
    <ligand>
        <name>a divalent metal cation</name>
        <dbReference type="ChEBI" id="CHEBI:60240"/>
        <label>1</label>
    </ligand>
</feature>
<dbReference type="EMBL" id="LDJM01000012">
    <property type="protein sequence ID" value="KRG78197.1"/>
    <property type="molecule type" value="Genomic_DNA"/>
</dbReference>
<dbReference type="GO" id="GO:0016788">
    <property type="term" value="F:hydrolase activity, acting on ester bonds"/>
    <property type="evidence" value="ECO:0007669"/>
    <property type="project" value="InterPro"/>
</dbReference>
<dbReference type="STRING" id="336566.ABB30_05050"/>
<organism evidence="5 6">
    <name type="scientific">Stenotrophomonas ginsengisoli</name>
    <dbReference type="NCBI Taxonomy" id="336566"/>
    <lineage>
        <taxon>Bacteria</taxon>
        <taxon>Pseudomonadati</taxon>
        <taxon>Pseudomonadota</taxon>
        <taxon>Gammaproteobacteria</taxon>
        <taxon>Lysobacterales</taxon>
        <taxon>Lysobacteraceae</taxon>
        <taxon>Stenotrophomonas</taxon>
    </lineage>
</organism>
<dbReference type="PANTHER" id="PTHR46124">
    <property type="entry name" value="D-AMINOACYL-TRNA DEACYLASE"/>
    <property type="match status" value="1"/>
</dbReference>
<dbReference type="PANTHER" id="PTHR46124:SF3">
    <property type="entry name" value="HYDROLASE"/>
    <property type="match status" value="1"/>
</dbReference>
<comment type="caution">
    <text evidence="5">The sequence shown here is derived from an EMBL/GenBank/DDBJ whole genome shotgun (WGS) entry which is preliminary data.</text>
</comment>
<dbReference type="FunFam" id="3.20.20.140:FF:000005">
    <property type="entry name" value="TatD family hydrolase"/>
    <property type="match status" value="1"/>
</dbReference>
<dbReference type="OrthoDB" id="9810005at2"/>
<dbReference type="PATRIC" id="fig|336566.3.peg.348"/>
<feature type="binding site" evidence="4">
    <location>
        <position position="93"/>
    </location>
    <ligand>
        <name>a divalent metal cation</name>
        <dbReference type="ChEBI" id="CHEBI:60240"/>
        <label>1</label>
    </ligand>
</feature>
<dbReference type="InterPro" id="IPR001130">
    <property type="entry name" value="TatD-like"/>
</dbReference>
<gene>
    <name evidence="5" type="ORF">ABB30_05050</name>
</gene>
<name>A0A0R0D8Z7_9GAMM</name>
<dbReference type="CDD" id="cd01310">
    <property type="entry name" value="TatD_DNAse"/>
    <property type="match status" value="1"/>
</dbReference>
<accession>A0A0R0D8Z7</accession>
<keyword evidence="3" id="KW-0378">Hydrolase</keyword>
<keyword evidence="6" id="KW-1185">Reference proteome</keyword>
<feature type="binding site" evidence="4">
    <location>
        <position position="152"/>
    </location>
    <ligand>
        <name>a divalent metal cation</name>
        <dbReference type="ChEBI" id="CHEBI:60240"/>
        <label>2</label>
    </ligand>
</feature>
<dbReference type="GO" id="GO:0005829">
    <property type="term" value="C:cytosol"/>
    <property type="evidence" value="ECO:0007669"/>
    <property type="project" value="TreeGrafter"/>
</dbReference>
<dbReference type="PROSITE" id="PS01090">
    <property type="entry name" value="TATD_2"/>
    <property type="match status" value="1"/>
</dbReference>
<dbReference type="Gene3D" id="3.20.20.140">
    <property type="entry name" value="Metal-dependent hydrolases"/>
    <property type="match status" value="1"/>
</dbReference>
<dbReference type="GO" id="GO:0046872">
    <property type="term" value="F:metal ion binding"/>
    <property type="evidence" value="ECO:0007669"/>
    <property type="project" value="UniProtKB-KW"/>
</dbReference>